<keyword evidence="1" id="KW-0472">Membrane</keyword>
<organism evidence="2 3">
    <name type="scientific">Zasmidium cellare ATCC 36951</name>
    <dbReference type="NCBI Taxonomy" id="1080233"/>
    <lineage>
        <taxon>Eukaryota</taxon>
        <taxon>Fungi</taxon>
        <taxon>Dikarya</taxon>
        <taxon>Ascomycota</taxon>
        <taxon>Pezizomycotina</taxon>
        <taxon>Dothideomycetes</taxon>
        <taxon>Dothideomycetidae</taxon>
        <taxon>Mycosphaerellales</taxon>
        <taxon>Mycosphaerellaceae</taxon>
        <taxon>Zasmidium</taxon>
    </lineage>
</organism>
<evidence type="ECO:0000256" key="1">
    <source>
        <dbReference type="SAM" id="Phobius"/>
    </source>
</evidence>
<evidence type="ECO:0000313" key="2">
    <source>
        <dbReference type="EMBL" id="KAF2163097.1"/>
    </source>
</evidence>
<keyword evidence="1" id="KW-1133">Transmembrane helix</keyword>
<evidence type="ECO:0000313" key="3">
    <source>
        <dbReference type="Proteomes" id="UP000799537"/>
    </source>
</evidence>
<dbReference type="GeneID" id="54561429"/>
<proteinExistence type="predicted"/>
<protein>
    <submittedName>
        <fullName evidence="2">Uncharacterized protein</fullName>
    </submittedName>
</protein>
<dbReference type="Proteomes" id="UP000799537">
    <property type="component" value="Unassembled WGS sequence"/>
</dbReference>
<dbReference type="OrthoDB" id="3650217at2759"/>
<name>A0A6A6C7D5_ZASCE</name>
<gene>
    <name evidence="2" type="ORF">M409DRAFT_26544</name>
</gene>
<dbReference type="EMBL" id="ML993610">
    <property type="protein sequence ID" value="KAF2163097.1"/>
    <property type="molecule type" value="Genomic_DNA"/>
</dbReference>
<dbReference type="RefSeq" id="XP_033663986.1">
    <property type="nucleotide sequence ID" value="XM_033808157.1"/>
</dbReference>
<feature type="transmembrane region" description="Helical" evidence="1">
    <location>
        <begin position="88"/>
        <end position="106"/>
    </location>
</feature>
<keyword evidence="1" id="KW-0812">Transmembrane</keyword>
<accession>A0A6A6C7D5</accession>
<dbReference type="AlphaFoldDB" id="A0A6A6C7D5"/>
<keyword evidence="3" id="KW-1185">Reference proteome</keyword>
<reference evidence="2" key="1">
    <citation type="journal article" date="2020" name="Stud. Mycol.">
        <title>101 Dothideomycetes genomes: a test case for predicting lifestyles and emergence of pathogens.</title>
        <authorList>
            <person name="Haridas S."/>
            <person name="Albert R."/>
            <person name="Binder M."/>
            <person name="Bloem J."/>
            <person name="Labutti K."/>
            <person name="Salamov A."/>
            <person name="Andreopoulos B."/>
            <person name="Baker S."/>
            <person name="Barry K."/>
            <person name="Bills G."/>
            <person name="Bluhm B."/>
            <person name="Cannon C."/>
            <person name="Castanera R."/>
            <person name="Culley D."/>
            <person name="Daum C."/>
            <person name="Ezra D."/>
            <person name="Gonzalez J."/>
            <person name="Henrissat B."/>
            <person name="Kuo A."/>
            <person name="Liang C."/>
            <person name="Lipzen A."/>
            <person name="Lutzoni F."/>
            <person name="Magnuson J."/>
            <person name="Mondo S."/>
            <person name="Nolan M."/>
            <person name="Ohm R."/>
            <person name="Pangilinan J."/>
            <person name="Park H.-J."/>
            <person name="Ramirez L."/>
            <person name="Alfaro M."/>
            <person name="Sun H."/>
            <person name="Tritt A."/>
            <person name="Yoshinaga Y."/>
            <person name="Zwiers L.-H."/>
            <person name="Turgeon B."/>
            <person name="Goodwin S."/>
            <person name="Spatafora J."/>
            <person name="Crous P."/>
            <person name="Grigoriev I."/>
        </authorList>
    </citation>
    <scope>NUCLEOTIDE SEQUENCE</scope>
    <source>
        <strain evidence="2">ATCC 36951</strain>
    </source>
</reference>
<sequence length="112" mass="12302">MASRLFRPTVFYRNTTYIRHGSTVPKRRPPPDESTLAGAQHKVSLSGPSLGHLISELSATRPGMEALRQPGQTISEEHRSLIRTTAKLILGVPIVIGTGIVGYNYFLDTDET</sequence>